<dbReference type="Gene3D" id="3.30.160.60">
    <property type="entry name" value="Classic Zinc Finger"/>
    <property type="match status" value="1"/>
</dbReference>
<dbReference type="PANTHER" id="PTHR46179:SF19">
    <property type="entry name" value="C2H2 FINGER DOMAIN TRANSCRIPTION FACTOR (EUROFUNG)-RELATED"/>
    <property type="match status" value="1"/>
</dbReference>
<dbReference type="GO" id="GO:0005634">
    <property type="term" value="C:nucleus"/>
    <property type="evidence" value="ECO:0007669"/>
    <property type="project" value="TreeGrafter"/>
</dbReference>
<keyword evidence="3" id="KW-1185">Reference proteome</keyword>
<dbReference type="InterPro" id="IPR051061">
    <property type="entry name" value="Zinc_finger_trans_reg"/>
</dbReference>
<proteinExistence type="predicted"/>
<dbReference type="PANTHER" id="PTHR46179">
    <property type="entry name" value="ZINC FINGER PROTEIN"/>
    <property type="match status" value="1"/>
</dbReference>
<dbReference type="OrthoDB" id="6077919at2759"/>
<dbReference type="PhylomeDB" id="B8MUF5"/>
<name>B8MUF5_TALSN</name>
<dbReference type="GeneID" id="8107206"/>
<evidence type="ECO:0000259" key="1">
    <source>
        <dbReference type="SMART" id="SM00355"/>
    </source>
</evidence>
<feature type="domain" description="C2H2-type" evidence="1">
    <location>
        <begin position="86"/>
        <end position="107"/>
    </location>
</feature>
<dbReference type="InterPro" id="IPR036236">
    <property type="entry name" value="Znf_C2H2_sf"/>
</dbReference>
<dbReference type="InterPro" id="IPR013087">
    <property type="entry name" value="Znf_C2H2_type"/>
</dbReference>
<evidence type="ECO:0000313" key="3">
    <source>
        <dbReference type="Proteomes" id="UP000001745"/>
    </source>
</evidence>
<dbReference type="HOGENOM" id="CLU_1278386_0_0_1"/>
<dbReference type="SMART" id="SM00355">
    <property type="entry name" value="ZnF_C2H2"/>
    <property type="match status" value="3"/>
</dbReference>
<dbReference type="Proteomes" id="UP000001745">
    <property type="component" value="Unassembled WGS sequence"/>
</dbReference>
<dbReference type="STRING" id="441959.B8MUF5"/>
<dbReference type="InParanoid" id="B8MUF5"/>
<organism evidence="2 3">
    <name type="scientific">Talaromyces stipitatus (strain ATCC 10500 / CBS 375.48 / QM 6759 / NRRL 1006)</name>
    <name type="common">Penicillium stipitatum</name>
    <dbReference type="NCBI Taxonomy" id="441959"/>
    <lineage>
        <taxon>Eukaryota</taxon>
        <taxon>Fungi</taxon>
        <taxon>Dikarya</taxon>
        <taxon>Ascomycota</taxon>
        <taxon>Pezizomycotina</taxon>
        <taxon>Eurotiomycetes</taxon>
        <taxon>Eurotiomycetidae</taxon>
        <taxon>Eurotiales</taxon>
        <taxon>Trichocomaceae</taxon>
        <taxon>Talaromyces</taxon>
        <taxon>Talaromyces sect. Talaromyces</taxon>
    </lineage>
</organism>
<dbReference type="EMBL" id="EQ962661">
    <property type="protein sequence ID" value="EED11794.1"/>
    <property type="molecule type" value="Genomic_DNA"/>
</dbReference>
<dbReference type="GO" id="GO:0006357">
    <property type="term" value="P:regulation of transcription by RNA polymerase II"/>
    <property type="evidence" value="ECO:0007669"/>
    <property type="project" value="TreeGrafter"/>
</dbReference>
<dbReference type="eggNOG" id="KOG1721">
    <property type="taxonomic scope" value="Eukaryota"/>
</dbReference>
<dbReference type="RefSeq" id="XP_002488550.1">
    <property type="nucleotide sequence ID" value="XM_002488505.1"/>
</dbReference>
<feature type="domain" description="C2H2-type" evidence="1">
    <location>
        <begin position="21"/>
        <end position="46"/>
    </location>
</feature>
<evidence type="ECO:0000313" key="2">
    <source>
        <dbReference type="EMBL" id="EED11794.1"/>
    </source>
</evidence>
<reference evidence="3" key="1">
    <citation type="journal article" date="2015" name="Genome Announc.">
        <title>Genome sequence of the AIDS-associated pathogen Penicillium marneffei (ATCC18224) and its near taxonomic relative Talaromyces stipitatus (ATCC10500).</title>
        <authorList>
            <person name="Nierman W.C."/>
            <person name="Fedorova-Abrams N.D."/>
            <person name="Andrianopoulos A."/>
        </authorList>
    </citation>
    <scope>NUCLEOTIDE SEQUENCE [LARGE SCALE GENOMIC DNA]</scope>
    <source>
        <strain evidence="3">ATCC 10500 / CBS 375.48 / QM 6759 / NRRL 1006</strain>
    </source>
</reference>
<sequence length="216" mass="24810">MELQAPREEHLNEMRSGSTLYKCAYPGCPAGAFQTEYLLSSHANIHSQDRPHFCPVAGCPRGIGGKGFKRKNEMIRHGPVHDSPGYVCPYCTDQQHKYLQRHVRIQHVDKGKDDPLLRELDEYVNCKNMQRAMRLFKVTLLRIFDEVSLAILAYYESYDSLSEGSEPQACFKELDPAIAFALEGLKKDMKYHIFMNESEIYYTALILDPRFKGTLI</sequence>
<gene>
    <name evidence="2" type="ORF">TSTA_109740</name>
</gene>
<dbReference type="AlphaFoldDB" id="B8MUF5"/>
<feature type="domain" description="C2H2-type" evidence="1">
    <location>
        <begin position="52"/>
        <end position="81"/>
    </location>
</feature>
<accession>B8MUF5</accession>
<dbReference type="SUPFAM" id="SSF57667">
    <property type="entry name" value="beta-beta-alpha zinc fingers"/>
    <property type="match status" value="1"/>
</dbReference>
<protein>
    <recommendedName>
        <fullName evidence="1">C2H2-type domain-containing protein</fullName>
    </recommendedName>
</protein>
<dbReference type="VEuPathDB" id="FungiDB:TSTA_109740"/>